<comment type="function">
    <text evidence="12">Component of the cytochrome c oxidase, the last enzyme in the mitochondrial electron transport chain which drives oxidative phosphorylation.</text>
</comment>
<dbReference type="EMBL" id="JAACJL010000058">
    <property type="protein sequence ID" value="KAF4611135.1"/>
    <property type="molecule type" value="Genomic_DNA"/>
</dbReference>
<dbReference type="PIRSF" id="PIRSF000283">
    <property type="entry name" value="COX9"/>
    <property type="match status" value="1"/>
</dbReference>
<keyword evidence="8 12" id="KW-0560">Oxidoreductase</keyword>
<name>A0A8H4QHC5_9AGAR</name>
<evidence type="ECO:0000256" key="9">
    <source>
        <dbReference type="ARBA" id="ARBA00023128"/>
    </source>
</evidence>
<sequence length="63" mass="6979">MAIAPITGKLRKRFWLDVTSAFGLGIGAGYAYWYGVHLKSVERQENFYVKLEKERAAAAGNSA</sequence>
<dbReference type="AlphaFoldDB" id="A0A8H4QHC5"/>
<comment type="caution">
    <text evidence="14">The sequence shown here is derived from an EMBL/GenBank/DDBJ whole genome shotgun (WGS) entry which is preliminary data.</text>
</comment>
<dbReference type="CDD" id="cd22888">
    <property type="entry name" value="CcO_VIIa_fungal"/>
    <property type="match status" value="1"/>
</dbReference>
<evidence type="ECO:0000313" key="14">
    <source>
        <dbReference type="EMBL" id="KAF4611135.1"/>
    </source>
</evidence>
<evidence type="ECO:0000256" key="4">
    <source>
        <dbReference type="ARBA" id="ARBA00016081"/>
    </source>
</evidence>
<keyword evidence="5 13" id="KW-0812">Transmembrane</keyword>
<proteinExistence type="inferred from homology"/>
<keyword evidence="10 12" id="KW-0472">Membrane</keyword>
<keyword evidence="6 12" id="KW-0999">Mitochondrion inner membrane</keyword>
<keyword evidence="7 13" id="KW-1133">Transmembrane helix</keyword>
<comment type="subcellular location">
    <subcellularLocation>
        <location evidence="1">Mitochondrion inner membrane</location>
        <topology evidence="1">Single-pass membrane protein</topology>
    </subcellularLocation>
</comment>
<evidence type="ECO:0000256" key="5">
    <source>
        <dbReference type="ARBA" id="ARBA00022692"/>
    </source>
</evidence>
<reference evidence="14 15" key="1">
    <citation type="submission" date="2019-12" db="EMBL/GenBank/DDBJ databases">
        <authorList>
            <person name="Floudas D."/>
            <person name="Bentzer J."/>
            <person name="Ahren D."/>
            <person name="Johansson T."/>
            <person name="Persson P."/>
            <person name="Tunlid A."/>
        </authorList>
    </citation>
    <scope>NUCLEOTIDE SEQUENCE [LARGE SCALE GENOMIC DNA]</scope>
    <source>
        <strain evidence="14 15">CBS 102.39</strain>
    </source>
</reference>
<evidence type="ECO:0000256" key="12">
    <source>
        <dbReference type="PIRNR" id="PIRNR000283"/>
    </source>
</evidence>
<comment type="similarity">
    <text evidence="3 12">Belongs to the fungal cytochrome c oxidase subunit 7a family.</text>
</comment>
<organism evidence="14 15">
    <name type="scientific">Agrocybe pediades</name>
    <dbReference type="NCBI Taxonomy" id="84607"/>
    <lineage>
        <taxon>Eukaryota</taxon>
        <taxon>Fungi</taxon>
        <taxon>Dikarya</taxon>
        <taxon>Basidiomycota</taxon>
        <taxon>Agaricomycotina</taxon>
        <taxon>Agaricomycetes</taxon>
        <taxon>Agaricomycetidae</taxon>
        <taxon>Agaricales</taxon>
        <taxon>Agaricineae</taxon>
        <taxon>Strophariaceae</taxon>
        <taxon>Agrocybe</taxon>
    </lineage>
</organism>
<dbReference type="GO" id="GO:0006123">
    <property type="term" value="P:mitochondrial electron transport, cytochrome c to oxygen"/>
    <property type="evidence" value="ECO:0007669"/>
    <property type="project" value="InterPro"/>
</dbReference>
<dbReference type="OrthoDB" id="2317211at2759"/>
<evidence type="ECO:0000256" key="11">
    <source>
        <dbReference type="ARBA" id="ARBA00031091"/>
    </source>
</evidence>
<keyword evidence="15" id="KW-1185">Reference proteome</keyword>
<evidence type="ECO:0000256" key="2">
    <source>
        <dbReference type="ARBA" id="ARBA00004673"/>
    </source>
</evidence>
<dbReference type="GO" id="GO:0005743">
    <property type="term" value="C:mitochondrial inner membrane"/>
    <property type="evidence" value="ECO:0007669"/>
    <property type="project" value="UniProtKB-SubCell"/>
</dbReference>
<dbReference type="InterPro" id="IPR014368">
    <property type="entry name" value="Cyt_c_oxidase_su7a_fun"/>
</dbReference>
<dbReference type="PANTHER" id="PTHR28264:SF1">
    <property type="entry name" value="CYTOCHROME C OXIDASE SUBUNIT 6C"/>
    <property type="match status" value="1"/>
</dbReference>
<dbReference type="PANTHER" id="PTHR28264">
    <property type="entry name" value="CYTOCHROME C OXIDASE SUBUNIT 7A"/>
    <property type="match status" value="1"/>
</dbReference>
<dbReference type="GO" id="GO:0004129">
    <property type="term" value="F:cytochrome-c oxidase activity"/>
    <property type="evidence" value="ECO:0007669"/>
    <property type="project" value="TreeGrafter"/>
</dbReference>
<protein>
    <recommendedName>
        <fullName evidence="4 12">Cytochrome c oxidase subunit 9, mitochondrial</fullName>
    </recommendedName>
    <alternativeName>
        <fullName evidence="11 12">Cytochrome c oxidase polypeptide VIIA</fullName>
    </alternativeName>
</protein>
<evidence type="ECO:0000256" key="7">
    <source>
        <dbReference type="ARBA" id="ARBA00022989"/>
    </source>
</evidence>
<dbReference type="Proteomes" id="UP000521872">
    <property type="component" value="Unassembled WGS sequence"/>
</dbReference>
<evidence type="ECO:0000313" key="15">
    <source>
        <dbReference type="Proteomes" id="UP000521872"/>
    </source>
</evidence>
<evidence type="ECO:0000256" key="10">
    <source>
        <dbReference type="ARBA" id="ARBA00023136"/>
    </source>
</evidence>
<accession>A0A8H4QHC5</accession>
<evidence type="ECO:0000256" key="6">
    <source>
        <dbReference type="ARBA" id="ARBA00022792"/>
    </source>
</evidence>
<comment type="pathway">
    <text evidence="2 12">Energy metabolism; oxidative phosphorylation.</text>
</comment>
<evidence type="ECO:0000256" key="3">
    <source>
        <dbReference type="ARBA" id="ARBA00008862"/>
    </source>
</evidence>
<dbReference type="UniPathway" id="UPA00705"/>
<evidence type="ECO:0000256" key="13">
    <source>
        <dbReference type="SAM" id="Phobius"/>
    </source>
</evidence>
<feature type="transmembrane region" description="Helical" evidence="13">
    <location>
        <begin position="14"/>
        <end position="33"/>
    </location>
</feature>
<evidence type="ECO:0000256" key="1">
    <source>
        <dbReference type="ARBA" id="ARBA00004434"/>
    </source>
</evidence>
<dbReference type="GO" id="GO:0016491">
    <property type="term" value="F:oxidoreductase activity"/>
    <property type="evidence" value="ECO:0007669"/>
    <property type="project" value="UniProtKB-KW"/>
</dbReference>
<keyword evidence="9 12" id="KW-0496">Mitochondrion</keyword>
<evidence type="ECO:0000256" key="8">
    <source>
        <dbReference type="ARBA" id="ARBA00023002"/>
    </source>
</evidence>
<gene>
    <name evidence="14" type="ORF">D9613_006984</name>
</gene>